<dbReference type="InterPro" id="IPR001214">
    <property type="entry name" value="SET_dom"/>
</dbReference>
<feature type="compositionally biased region" description="Low complexity" evidence="2">
    <location>
        <begin position="865"/>
        <end position="882"/>
    </location>
</feature>
<feature type="region of interest" description="Disordered" evidence="2">
    <location>
        <begin position="708"/>
        <end position="752"/>
    </location>
</feature>
<protein>
    <submittedName>
        <fullName evidence="4">SET domain-containing protein 3</fullName>
    </submittedName>
</protein>
<feature type="compositionally biased region" description="Polar residues" evidence="2">
    <location>
        <begin position="929"/>
        <end position="964"/>
    </location>
</feature>
<accession>A0A9W8XW79</accession>
<dbReference type="Proteomes" id="UP001140513">
    <property type="component" value="Unassembled WGS sequence"/>
</dbReference>
<feature type="compositionally biased region" description="Basic and acidic residues" evidence="2">
    <location>
        <begin position="555"/>
        <end position="587"/>
    </location>
</feature>
<dbReference type="AlphaFoldDB" id="A0A9W8XW79"/>
<dbReference type="Gene3D" id="3.30.40.10">
    <property type="entry name" value="Zinc/RING finger domain, C3HC4 (zinc finger)"/>
    <property type="match status" value="1"/>
</dbReference>
<dbReference type="Pfam" id="PF00856">
    <property type="entry name" value="SET"/>
    <property type="match status" value="1"/>
</dbReference>
<dbReference type="GeneID" id="80904505"/>
<reference evidence="4" key="1">
    <citation type="submission" date="2022-10" db="EMBL/GenBank/DDBJ databases">
        <title>Tapping the CABI collections for fungal endophytes: first genome assemblies for Collariella, Neodidymelliopsis, Ascochyta clinopodiicola, Didymella pomorum, Didymosphaeria variabile, Neocosmospora piperis and Neocucurbitaria cava.</title>
        <authorList>
            <person name="Hill R."/>
        </authorList>
    </citation>
    <scope>NUCLEOTIDE SEQUENCE</scope>
    <source>
        <strain evidence="4">IMI 356815</strain>
    </source>
</reference>
<dbReference type="EMBL" id="JAPEUX010000001">
    <property type="protein sequence ID" value="KAJ4360413.1"/>
    <property type="molecule type" value="Genomic_DNA"/>
</dbReference>
<dbReference type="InterPro" id="IPR046341">
    <property type="entry name" value="SET_dom_sf"/>
</dbReference>
<feature type="compositionally biased region" description="Basic and acidic residues" evidence="2">
    <location>
        <begin position="521"/>
        <end position="533"/>
    </location>
</feature>
<keyword evidence="5" id="KW-1185">Reference proteome</keyword>
<proteinExistence type="predicted"/>
<feature type="region of interest" description="Disordered" evidence="2">
    <location>
        <begin position="765"/>
        <end position="853"/>
    </location>
</feature>
<feature type="compositionally biased region" description="Low complexity" evidence="2">
    <location>
        <begin position="832"/>
        <end position="850"/>
    </location>
</feature>
<dbReference type="GO" id="GO:0070210">
    <property type="term" value="C:Rpd3L-Expanded complex"/>
    <property type="evidence" value="ECO:0007669"/>
    <property type="project" value="TreeGrafter"/>
</dbReference>
<dbReference type="RefSeq" id="XP_056076615.1">
    <property type="nucleotide sequence ID" value="XM_056209793.1"/>
</dbReference>
<comment type="caution">
    <text evidence="4">The sequence shown here is derived from an EMBL/GenBank/DDBJ whole genome shotgun (WGS) entry which is preliminary data.</text>
</comment>
<gene>
    <name evidence="4" type="primary">SET3</name>
    <name evidence="4" type="ORF">N0V89_000975</name>
</gene>
<dbReference type="GO" id="GO:0006355">
    <property type="term" value="P:regulation of DNA-templated transcription"/>
    <property type="evidence" value="ECO:0007669"/>
    <property type="project" value="TreeGrafter"/>
</dbReference>
<feature type="domain" description="SET" evidence="3">
    <location>
        <begin position="290"/>
        <end position="422"/>
    </location>
</feature>
<dbReference type="InterPro" id="IPR011011">
    <property type="entry name" value="Znf_FYVE_PHD"/>
</dbReference>
<evidence type="ECO:0000256" key="1">
    <source>
        <dbReference type="ARBA" id="ARBA00022853"/>
    </source>
</evidence>
<dbReference type="GO" id="GO:0006325">
    <property type="term" value="P:chromatin organization"/>
    <property type="evidence" value="ECO:0007669"/>
    <property type="project" value="UniProtKB-KW"/>
</dbReference>
<evidence type="ECO:0000313" key="5">
    <source>
        <dbReference type="Proteomes" id="UP001140513"/>
    </source>
</evidence>
<dbReference type="PROSITE" id="PS50280">
    <property type="entry name" value="SET"/>
    <property type="match status" value="1"/>
</dbReference>
<feature type="compositionally biased region" description="Basic residues" evidence="2">
    <location>
        <begin position="119"/>
        <end position="132"/>
    </location>
</feature>
<evidence type="ECO:0000259" key="3">
    <source>
        <dbReference type="PROSITE" id="PS50280"/>
    </source>
</evidence>
<feature type="compositionally biased region" description="Basic and acidic residues" evidence="2">
    <location>
        <begin position="98"/>
        <end position="118"/>
    </location>
</feature>
<feature type="region of interest" description="Disordered" evidence="2">
    <location>
        <begin position="98"/>
        <end position="199"/>
    </location>
</feature>
<dbReference type="PANTHER" id="PTHR46462">
    <property type="entry name" value="UPSET, ISOFORM A"/>
    <property type="match status" value="1"/>
</dbReference>
<evidence type="ECO:0000256" key="2">
    <source>
        <dbReference type="SAM" id="MobiDB-lite"/>
    </source>
</evidence>
<feature type="region of interest" description="Disordered" evidence="2">
    <location>
        <begin position="484"/>
        <end position="691"/>
    </location>
</feature>
<dbReference type="SMART" id="SM00317">
    <property type="entry name" value="SET"/>
    <property type="match status" value="1"/>
</dbReference>
<dbReference type="Gene3D" id="2.170.270.10">
    <property type="entry name" value="SET domain"/>
    <property type="match status" value="1"/>
</dbReference>
<dbReference type="OrthoDB" id="1928087at2759"/>
<feature type="compositionally biased region" description="Pro residues" evidence="2">
    <location>
        <begin position="822"/>
        <end position="831"/>
    </location>
</feature>
<feature type="compositionally biased region" description="Basic and acidic residues" evidence="2">
    <location>
        <begin position="710"/>
        <end position="720"/>
    </location>
</feature>
<keyword evidence="1" id="KW-0156">Chromatin regulator</keyword>
<evidence type="ECO:0000313" key="4">
    <source>
        <dbReference type="EMBL" id="KAJ4360413.1"/>
    </source>
</evidence>
<dbReference type="InterPro" id="IPR013083">
    <property type="entry name" value="Znf_RING/FYVE/PHD"/>
</dbReference>
<dbReference type="GO" id="GO:0034967">
    <property type="term" value="C:Set3 complex"/>
    <property type="evidence" value="ECO:0007669"/>
    <property type="project" value="TreeGrafter"/>
</dbReference>
<feature type="compositionally biased region" description="Low complexity" evidence="2">
    <location>
        <begin position="982"/>
        <end position="997"/>
    </location>
</feature>
<dbReference type="PANTHER" id="PTHR46462:SF3">
    <property type="entry name" value="UPSET, ISOFORM A"/>
    <property type="match status" value="1"/>
</dbReference>
<name>A0A9W8XW79_9PLEO</name>
<feature type="compositionally biased region" description="Polar residues" evidence="2">
    <location>
        <begin position="502"/>
        <end position="517"/>
    </location>
</feature>
<sequence>MTDVSSIKAHADHQPASVAHYGPPPPAFTNGSPALEGTIEEEESSTIKCICGFSDDDGNTVLCEKCDTWQHIVCYYESASHVPDVHECVDCLPRPVDRKSAVDKQRQRRELHNFGERKGRPRTTTKSHKKRQKDPLGAVQPNGWAIQSNNDLHYNPDRKSGSPRDLPPPAKRPKTSHRPSTSIISQAPALAPGSRKRGSSVMLNGHSPVKSPINPEGPIEEFSLEFMNLYRQAEPPSTDTNSFTDLRVTNDIASWLNDRDALAEATEGKTPADVFQRIDQSIEDMEKSLAPVVIKQTEEDHNTKAYGLHPQWHLIIVETPVAKEGFIGELKGRIGRKDDYYNDPANRWQLLQHPEPFVFFPPHLPIYIDTRYEGTILRYARRSCNPNMEMKILTQGPESGAHFCFLATRDIEPGEELTVGWNINDSIMKQLVKVVTNGDIKKEGLKKIQPWIACVLANFGGCACDNGSGHECLLQLARRTATTYAEPAQPSKAAKGRKTKKTQVSPLSTGHATNSRAGSEAIHRDAHDDENGDSRSTSGSHKSSSRDITPATHFSLDESNGKMSERERRKLQQQERLFEQMDYDEQHKGKRGKRHSAGSALNTPGLSSSVSRPPRPPLFEANNLTQKQLGHNEPSPSSRHPREHSNGVARKASGGSSRTNGRVPSKPKPVYVDSSTQTEEKMLAIDTPARSTRPIRPFISFKRRLLQQAQDDKVQRERIRSASVKLEMNSPALKDVTSSKPSPNAPSVPLEEPMAMDISTANATEFKPQDLTTAEEPTPAPSVDVDMRDAEVIAAPKPPTPKMEGLPDAPSTEWSPITSHPPIQPPAPPWAPSTASADADPAPTAQQPRATEMRLEMPNSTLIIPASTAGATPGAAPNAITGSAVAQSPGGVGAALSPFSPAVTSAVTPGPARKKLSLSDYTSRRAKLAQQSSTASGTPPHNPTQSTSSPTLSNASLPNNTSPPAKSVDPVLPPVAEETKPTATTATTATTTSSTST</sequence>
<organism evidence="4 5">
    <name type="scientific">Didymosphaeria variabile</name>
    <dbReference type="NCBI Taxonomy" id="1932322"/>
    <lineage>
        <taxon>Eukaryota</taxon>
        <taxon>Fungi</taxon>
        <taxon>Dikarya</taxon>
        <taxon>Ascomycota</taxon>
        <taxon>Pezizomycotina</taxon>
        <taxon>Dothideomycetes</taxon>
        <taxon>Pleosporomycetidae</taxon>
        <taxon>Pleosporales</taxon>
        <taxon>Massarineae</taxon>
        <taxon>Didymosphaeriaceae</taxon>
        <taxon>Didymosphaeria</taxon>
    </lineage>
</organism>
<dbReference type="SUPFAM" id="SSF82199">
    <property type="entry name" value="SET domain"/>
    <property type="match status" value="1"/>
</dbReference>
<feature type="region of interest" description="Disordered" evidence="2">
    <location>
        <begin position="1"/>
        <end position="39"/>
    </location>
</feature>
<dbReference type="SUPFAM" id="SSF57903">
    <property type="entry name" value="FYVE/PHD zinc finger"/>
    <property type="match status" value="1"/>
</dbReference>
<feature type="region of interest" description="Disordered" evidence="2">
    <location>
        <begin position="865"/>
        <end position="997"/>
    </location>
</feature>